<feature type="compositionally biased region" description="Basic and acidic residues" evidence="1">
    <location>
        <begin position="216"/>
        <end position="226"/>
    </location>
</feature>
<evidence type="ECO:0000256" key="1">
    <source>
        <dbReference type="SAM" id="MobiDB-lite"/>
    </source>
</evidence>
<keyword evidence="3" id="KW-1185">Reference proteome</keyword>
<feature type="compositionally biased region" description="Low complexity" evidence="1">
    <location>
        <begin position="163"/>
        <end position="184"/>
    </location>
</feature>
<organism evidence="2 3">
    <name type="scientific">Acidiphilium cryptum (strain JF-5)</name>
    <dbReference type="NCBI Taxonomy" id="349163"/>
    <lineage>
        <taxon>Bacteria</taxon>
        <taxon>Pseudomonadati</taxon>
        <taxon>Pseudomonadota</taxon>
        <taxon>Alphaproteobacteria</taxon>
        <taxon>Acetobacterales</taxon>
        <taxon>Acidocellaceae</taxon>
        <taxon>Acidiphilium</taxon>
    </lineage>
</organism>
<accession>A5FTB6</accession>
<dbReference type="HOGENOM" id="CLU_1363765_0_0_5"/>
<dbReference type="Proteomes" id="UP000000245">
    <property type="component" value="Plasmid pACRY01"/>
</dbReference>
<dbReference type="EMBL" id="CP000689">
    <property type="protein sequence ID" value="ABQ28848.1"/>
    <property type="molecule type" value="Genomic_DNA"/>
</dbReference>
<feature type="region of interest" description="Disordered" evidence="1">
    <location>
        <begin position="129"/>
        <end position="226"/>
    </location>
</feature>
<sequence>MLCLCCEFASYLLRKWRTLCCEYAVVVLRSIDVQRLKSVGFPMPVPDLDIEKLGAAMASGLRRRSPLMVWFIEHHDEFAALLDKHGAHWKGLAEHFAAAGLVSRTGQPLTPRTVENYWLRARRLVAKRRAEGRPVAAAPAGTPEPEPRFKPFTMSNEGHGVSAAEPQAPGTPAAPADQAAQPTPKFQRSWMRNEGRGVSPAERRALGDPTAPADPDDPKWRGDKSR</sequence>
<keyword evidence="2" id="KW-0614">Plasmid</keyword>
<dbReference type="KEGG" id="acr:Acry_3228"/>
<geneLocation type="plasmid" evidence="2 3">
    <name>pACRY01</name>
</geneLocation>
<dbReference type="AlphaFoldDB" id="A5FTB6"/>
<protein>
    <submittedName>
        <fullName evidence="2">Uncharacterized protein</fullName>
    </submittedName>
</protein>
<proteinExistence type="predicted"/>
<name>A5FTB6_ACICJ</name>
<gene>
    <name evidence="2" type="ordered locus">Acry_3228</name>
</gene>
<evidence type="ECO:0000313" key="2">
    <source>
        <dbReference type="EMBL" id="ABQ28848.1"/>
    </source>
</evidence>
<feature type="compositionally biased region" description="Basic and acidic residues" evidence="1">
    <location>
        <begin position="191"/>
        <end position="206"/>
    </location>
</feature>
<feature type="compositionally biased region" description="Low complexity" evidence="1">
    <location>
        <begin position="134"/>
        <end position="143"/>
    </location>
</feature>
<reference evidence="2 3" key="1">
    <citation type="submission" date="2007-05" db="EMBL/GenBank/DDBJ databases">
        <title>Complete sequence of plasmid1 pACRY01 of Acidiphilium cryptum JF-5.</title>
        <authorList>
            <consortium name="US DOE Joint Genome Institute"/>
            <person name="Copeland A."/>
            <person name="Lucas S."/>
            <person name="Lapidus A."/>
            <person name="Barry K."/>
            <person name="Detter J.C."/>
            <person name="Glavina del Rio T."/>
            <person name="Hammon N."/>
            <person name="Israni S."/>
            <person name="Dalin E."/>
            <person name="Tice H."/>
            <person name="Pitluck S."/>
            <person name="Sims D."/>
            <person name="Brettin T."/>
            <person name="Bruce D."/>
            <person name="Han C."/>
            <person name="Schmutz J."/>
            <person name="Larimer F."/>
            <person name="Land M."/>
            <person name="Hauser L."/>
            <person name="Kyrpides N."/>
            <person name="Kim E."/>
            <person name="Magnuson T."/>
            <person name="Richardson P."/>
        </authorList>
    </citation>
    <scope>NUCLEOTIDE SEQUENCE [LARGE SCALE GENOMIC DNA]</scope>
    <source>
        <strain evidence="3">JF-5</strain>
        <plasmid evidence="3">Plasmid pACRY01</plasmid>
    </source>
</reference>
<evidence type="ECO:0000313" key="3">
    <source>
        <dbReference type="Proteomes" id="UP000000245"/>
    </source>
</evidence>